<proteinExistence type="predicted"/>
<dbReference type="EMBL" id="JYHV01000007">
    <property type="protein sequence ID" value="KJH84222.1"/>
    <property type="molecule type" value="Genomic_DNA"/>
</dbReference>
<comment type="caution">
    <text evidence="1">The sequence shown here is derived from an EMBL/GenBank/DDBJ whole genome shotgun (WGS) entry which is preliminary data.</text>
</comment>
<dbReference type="InterPro" id="IPR047727">
    <property type="entry name" value="Sce7725-like"/>
</dbReference>
<keyword evidence="1" id="KW-0067">ATP-binding</keyword>
<organism evidence="1 2">
    <name type="scientific">Stutzerimonas stutzeri</name>
    <name type="common">Pseudomonas stutzeri</name>
    <dbReference type="NCBI Taxonomy" id="316"/>
    <lineage>
        <taxon>Bacteria</taxon>
        <taxon>Pseudomonadati</taxon>
        <taxon>Pseudomonadota</taxon>
        <taxon>Gammaproteobacteria</taxon>
        <taxon>Pseudomonadales</taxon>
        <taxon>Pseudomonadaceae</taxon>
        <taxon>Stutzerimonas</taxon>
    </lineage>
</organism>
<accession>A0A0D9AU20</accession>
<dbReference type="NCBIfam" id="NF033831">
    <property type="entry name" value="sce7725_fam"/>
    <property type="match status" value="1"/>
</dbReference>
<name>A0A0D9AU20_STUST</name>
<dbReference type="OrthoDB" id="8910160at2"/>
<dbReference type="Proteomes" id="UP000032487">
    <property type="component" value="Unassembled WGS sequence"/>
</dbReference>
<reference evidence="1 2" key="1">
    <citation type="submission" date="2015-02" db="EMBL/GenBank/DDBJ databases">
        <title>Draft genome sequence of Pseudomonas stutzeri NT0128 isolated from wheat (Triticum turgidum) rhizosphere.</title>
        <authorList>
            <person name="Tovi N."/>
            <person name="Frenk S."/>
            <person name="Hadar Y."/>
            <person name="Minz D."/>
        </authorList>
    </citation>
    <scope>NUCLEOTIDE SEQUENCE [LARGE SCALE GENOMIC DNA]</scope>
    <source>
        <strain evidence="1 2">NT0128</strain>
    </source>
</reference>
<evidence type="ECO:0000313" key="1">
    <source>
        <dbReference type="EMBL" id="KJH84222.1"/>
    </source>
</evidence>
<dbReference type="GO" id="GO:0005524">
    <property type="term" value="F:ATP binding"/>
    <property type="evidence" value="ECO:0007669"/>
    <property type="project" value="UniProtKB-KW"/>
</dbReference>
<dbReference type="AlphaFoldDB" id="A0A0D9AU20"/>
<dbReference type="PATRIC" id="fig|316.101.peg.3537"/>
<protein>
    <submittedName>
        <fullName evidence="1">ATP-binding protein</fullName>
    </submittedName>
</protein>
<dbReference type="RefSeq" id="WP_045160520.1">
    <property type="nucleotide sequence ID" value="NZ_JYHV01000007.1"/>
</dbReference>
<evidence type="ECO:0000313" key="2">
    <source>
        <dbReference type="Proteomes" id="UP000032487"/>
    </source>
</evidence>
<keyword evidence="1" id="KW-0547">Nucleotide-binding</keyword>
<sequence length="310" mass="35164">MYYPYFRGKQFELISIRDNAPLMAASNFAPIIEPVREALSGLERSIKAVCEANGRAIVIVNPYHGDHRENGAGITDFIREYIDSPSIGAGILLRQDMGIAEAMQLCERHHQHQLNFIHAGFTHGKELAQELGERLTTTRHIFNESHCQKTYRKHFIGSERILLRDGFKRRRNRDYPPVELFSDLNVTFEEEGMNAFGDFSIVGDDYSESGGPAYAVAIHLTFIDPDQDDAMFIYHFVSTSQDTPTDPAGKFAEALDKLIAKLESGNSKLYETDALKELRLLHAKRHFPGLGYLKKISLNHHIETMAQFFS</sequence>
<gene>
    <name evidence="1" type="ORF">UF78_02665</name>
</gene>